<sequence>AKLVFWIAAYARSGSSTVLSLTTSTSLTAFALFEPCHSGDLLEPYLEAQGCGALLLQIASCNFTGIKKLWGWSNGHSSTNGAGSYSPSRAAHACASADLVAFKTIPRGPDPCRSSSPGASKREVRTRGAGPLEICGPGQRCGIR</sequence>
<keyword evidence="3" id="KW-1185">Reference proteome</keyword>
<feature type="non-terminal residue" evidence="2">
    <location>
        <position position="1"/>
    </location>
</feature>
<evidence type="ECO:0000313" key="3">
    <source>
        <dbReference type="Proteomes" id="UP001189429"/>
    </source>
</evidence>
<feature type="region of interest" description="Disordered" evidence="1">
    <location>
        <begin position="108"/>
        <end position="131"/>
    </location>
</feature>
<protein>
    <recommendedName>
        <fullName evidence="4">Subtilisin</fullName>
    </recommendedName>
</protein>
<evidence type="ECO:0000256" key="1">
    <source>
        <dbReference type="SAM" id="MobiDB-lite"/>
    </source>
</evidence>
<evidence type="ECO:0008006" key="4">
    <source>
        <dbReference type="Google" id="ProtNLM"/>
    </source>
</evidence>
<organism evidence="2 3">
    <name type="scientific">Prorocentrum cordatum</name>
    <dbReference type="NCBI Taxonomy" id="2364126"/>
    <lineage>
        <taxon>Eukaryota</taxon>
        <taxon>Sar</taxon>
        <taxon>Alveolata</taxon>
        <taxon>Dinophyceae</taxon>
        <taxon>Prorocentrales</taxon>
        <taxon>Prorocentraceae</taxon>
        <taxon>Prorocentrum</taxon>
    </lineage>
</organism>
<evidence type="ECO:0000313" key="2">
    <source>
        <dbReference type="EMBL" id="CAK0824618.1"/>
    </source>
</evidence>
<dbReference type="Proteomes" id="UP001189429">
    <property type="component" value="Unassembled WGS sequence"/>
</dbReference>
<accession>A0ABN9RZD6</accession>
<name>A0ABN9RZD6_9DINO</name>
<reference evidence="2" key="1">
    <citation type="submission" date="2023-10" db="EMBL/GenBank/DDBJ databases">
        <authorList>
            <person name="Chen Y."/>
            <person name="Shah S."/>
            <person name="Dougan E. K."/>
            <person name="Thang M."/>
            <person name="Chan C."/>
        </authorList>
    </citation>
    <scope>NUCLEOTIDE SEQUENCE [LARGE SCALE GENOMIC DNA]</scope>
</reference>
<comment type="caution">
    <text evidence="2">The sequence shown here is derived from an EMBL/GenBank/DDBJ whole genome shotgun (WGS) entry which is preliminary data.</text>
</comment>
<gene>
    <name evidence="2" type="ORF">PCOR1329_LOCUS24990</name>
</gene>
<dbReference type="EMBL" id="CAUYUJ010008673">
    <property type="protein sequence ID" value="CAK0824618.1"/>
    <property type="molecule type" value="Genomic_DNA"/>
</dbReference>
<proteinExistence type="predicted"/>